<name>A0A1G4MBN2_LACFM</name>
<keyword evidence="3 5" id="KW-1133">Transmembrane helix</keyword>
<comment type="subcellular location">
    <subcellularLocation>
        <location evidence="1">Membrane</location>
        <topology evidence="1">Multi-pass membrane protein</topology>
    </subcellularLocation>
</comment>
<evidence type="ECO:0000256" key="5">
    <source>
        <dbReference type="SAM" id="Phobius"/>
    </source>
</evidence>
<dbReference type="EMBL" id="LT598492">
    <property type="protein sequence ID" value="SCW01245.1"/>
    <property type="molecule type" value="Genomic_DNA"/>
</dbReference>
<feature type="transmembrane region" description="Helical" evidence="5">
    <location>
        <begin position="228"/>
        <end position="249"/>
    </location>
</feature>
<evidence type="ECO:0000256" key="1">
    <source>
        <dbReference type="ARBA" id="ARBA00004141"/>
    </source>
</evidence>
<proteinExistence type="predicted"/>
<dbReference type="Proteomes" id="UP000190831">
    <property type="component" value="Chromosome D"/>
</dbReference>
<organism evidence="6 7">
    <name type="scientific">Lachancea fermentati</name>
    <name type="common">Zygosaccharomyces fermentati</name>
    <dbReference type="NCBI Taxonomy" id="4955"/>
    <lineage>
        <taxon>Eukaryota</taxon>
        <taxon>Fungi</taxon>
        <taxon>Dikarya</taxon>
        <taxon>Ascomycota</taxon>
        <taxon>Saccharomycotina</taxon>
        <taxon>Saccharomycetes</taxon>
        <taxon>Saccharomycetales</taxon>
        <taxon>Saccharomycetaceae</taxon>
        <taxon>Lachancea</taxon>
    </lineage>
</organism>
<evidence type="ECO:0000256" key="3">
    <source>
        <dbReference type="ARBA" id="ARBA00022989"/>
    </source>
</evidence>
<keyword evidence="2 5" id="KW-0812">Transmembrane</keyword>
<gene>
    <name evidence="6" type="ORF">LAFE_0D08328G</name>
</gene>
<dbReference type="OrthoDB" id="4033945at2759"/>
<feature type="transmembrane region" description="Helical" evidence="5">
    <location>
        <begin position="314"/>
        <end position="337"/>
    </location>
</feature>
<evidence type="ECO:0000256" key="2">
    <source>
        <dbReference type="ARBA" id="ARBA00022692"/>
    </source>
</evidence>
<keyword evidence="4 5" id="KW-0472">Membrane</keyword>
<dbReference type="AlphaFoldDB" id="A0A1G4MBN2"/>
<dbReference type="GO" id="GO:0071467">
    <property type="term" value="P:cellular response to pH"/>
    <property type="evidence" value="ECO:0007669"/>
    <property type="project" value="TreeGrafter"/>
</dbReference>
<evidence type="ECO:0000313" key="7">
    <source>
        <dbReference type="Proteomes" id="UP000190831"/>
    </source>
</evidence>
<dbReference type="PANTHER" id="PTHR35779">
    <property type="entry name" value="PH-RESPONSE REGULATOR PROTEIN PALH/RIM21"/>
    <property type="match status" value="1"/>
</dbReference>
<reference evidence="6 7" key="1">
    <citation type="submission" date="2016-03" db="EMBL/GenBank/DDBJ databases">
        <authorList>
            <person name="Devillers H."/>
        </authorList>
    </citation>
    <scope>NUCLEOTIDE SEQUENCE [LARGE SCALE GENOMIC DNA]</scope>
    <source>
        <strain evidence="6">CBS 6772</strain>
    </source>
</reference>
<dbReference type="InterPro" id="IPR014844">
    <property type="entry name" value="PalH"/>
</dbReference>
<protein>
    <submittedName>
        <fullName evidence="6">LAFE_0D08328g1_1</fullName>
    </submittedName>
</protein>
<dbReference type="PANTHER" id="PTHR35779:SF2">
    <property type="entry name" value="PROTEIN DFG16"/>
    <property type="match status" value="1"/>
</dbReference>
<dbReference type="Pfam" id="PF08733">
    <property type="entry name" value="PalH"/>
    <property type="match status" value="1"/>
</dbReference>
<feature type="transmembrane region" description="Helical" evidence="5">
    <location>
        <begin position="261"/>
        <end position="282"/>
    </location>
</feature>
<feature type="transmembrane region" description="Helical" evidence="5">
    <location>
        <begin position="349"/>
        <end position="368"/>
    </location>
</feature>
<keyword evidence="7" id="KW-1185">Reference proteome</keyword>
<dbReference type="OMA" id="WNDYHET"/>
<dbReference type="STRING" id="4955.A0A1G4MBN2"/>
<evidence type="ECO:0000256" key="4">
    <source>
        <dbReference type="ARBA" id="ARBA00023136"/>
    </source>
</evidence>
<evidence type="ECO:0000313" key="6">
    <source>
        <dbReference type="EMBL" id="SCW01245.1"/>
    </source>
</evidence>
<feature type="transmembrane region" description="Helical" evidence="5">
    <location>
        <begin position="136"/>
        <end position="153"/>
    </location>
</feature>
<sequence>MEVANEYDRLINVLQEIMGVGTWSDCVARTLNGGSLAVKNHSDTTIINTSINYPGLLIQCASNSTGKYAALVDVLSRNTTAILNGEFTKALVHKDSFLDGTLMIAFILCGVCVGSWMLFLVLLLLPDNNHNHRKKMVYLGVLYQAAWYTVILQKTSSNVFATQYAGNYQNSSEYHTTIVETNFYRVMLFFGSLICDLNWLNIVYYMFHNYQESHKHWVPRVLNNKNKQILVCGLTLTVGHALLVCLQLWYTGRGIEVVQVFLEVVHFLIYTVFTACLAYYVWHDFGFTLAPKRAEKKLTVCEQIKHIWRDYHEIIPLLVYNALTIALVYICDIALISVRCQVENWMGNLLTFLKLLITVNVWGLIGVLERRESTVSKQTVLGRKINNRDRFFVDPNFNYDGHDTCSNVEDTGHTDDSPQVSSRKTYSNVFKFLHRPSAALKSRVQGLRGKKLFNPGIHATTPQSPSGYNHSSDRLIGNAEAFYNDASIHESESVETFLTRNVIYDHDN</sequence>
<feature type="transmembrane region" description="Helical" evidence="5">
    <location>
        <begin position="102"/>
        <end position="124"/>
    </location>
</feature>
<feature type="transmembrane region" description="Helical" evidence="5">
    <location>
        <begin position="183"/>
        <end position="207"/>
    </location>
</feature>
<accession>A0A1G4MBN2</accession>
<dbReference type="GO" id="GO:0005886">
    <property type="term" value="C:plasma membrane"/>
    <property type="evidence" value="ECO:0007669"/>
    <property type="project" value="TreeGrafter"/>
</dbReference>